<name>A0A7Y9E2G8_9PSEU</name>
<evidence type="ECO:0000313" key="14">
    <source>
        <dbReference type="Proteomes" id="UP000535890"/>
    </source>
</evidence>
<dbReference type="PANTHER" id="PTHR31650">
    <property type="entry name" value="O-ACYLTRANSFERASE (WSD1-LIKE) FAMILY PROTEIN"/>
    <property type="match status" value="1"/>
</dbReference>
<dbReference type="Gene3D" id="3.30.559.10">
    <property type="entry name" value="Chloramphenicol acetyltransferase-like domain"/>
    <property type="match status" value="1"/>
</dbReference>
<keyword evidence="14" id="KW-1185">Reference proteome</keyword>
<protein>
    <recommendedName>
        <fullName evidence="4">diacylglycerol O-acyltransferase</fullName>
        <ecNumber evidence="4">2.3.1.20</ecNumber>
    </recommendedName>
</protein>
<comment type="catalytic activity">
    <reaction evidence="10">
        <text>an acyl-CoA + a 1,2-diacyl-sn-glycerol = a triacyl-sn-glycerol + CoA</text>
        <dbReference type="Rhea" id="RHEA:10868"/>
        <dbReference type="ChEBI" id="CHEBI:17815"/>
        <dbReference type="ChEBI" id="CHEBI:57287"/>
        <dbReference type="ChEBI" id="CHEBI:58342"/>
        <dbReference type="ChEBI" id="CHEBI:64615"/>
        <dbReference type="EC" id="2.3.1.20"/>
    </reaction>
</comment>
<organism evidence="13 14">
    <name type="scientific">Actinomycetospora corticicola</name>
    <dbReference type="NCBI Taxonomy" id="663602"/>
    <lineage>
        <taxon>Bacteria</taxon>
        <taxon>Bacillati</taxon>
        <taxon>Actinomycetota</taxon>
        <taxon>Actinomycetes</taxon>
        <taxon>Pseudonocardiales</taxon>
        <taxon>Pseudonocardiaceae</taxon>
        <taxon>Actinomycetospora</taxon>
    </lineage>
</organism>
<comment type="pathway">
    <text evidence="2">Lipid metabolism.</text>
</comment>
<sequence>MTGADPIRSPRRLNALEAMMWRAEVDPRLRHPVVIVDLLDVEPAWDRLLESHDRATRYVPRLRDRVLEPWWGWGLPEWSPDPGFALDYHVRRSRLAEPGDLTSLLDHAATWATTPFDRARPPWEVLLVTGLDGGRAGYLLKVHHSLADGVGLVQILSLLHGHAREPEPTPPVSVIPDRDDRSRVSLTASRTVAAIARTPVDLLVGLTGALGASSRHARHPVAATRDGAAFVASAARAALPHRAPASPLLRHRSLNRRFLVWDIGLEALKRAGRSAGGSLNDAYVAAVLGGVARYHRRMGARVPERIPVGMPMNTRVASDALGGNHWAGLRFAAPLDEDDAATRIRLVRDIVVGLRQERITDALGLVAPVLAALPPVLLARVQGGATRGNDVQVSNIPGVTRPAFVAGAHIERSYAFGPLPGGAVMAALMSDADTCHVGATIDTAAITAPGTFAACVEESFAEVLALG</sequence>
<dbReference type="Proteomes" id="UP000535890">
    <property type="component" value="Unassembled WGS sequence"/>
</dbReference>
<dbReference type="InterPro" id="IPR004255">
    <property type="entry name" value="O-acyltransferase_WSD1_N"/>
</dbReference>
<keyword evidence="9 13" id="KW-0012">Acyltransferase</keyword>
<evidence type="ECO:0000256" key="9">
    <source>
        <dbReference type="ARBA" id="ARBA00023315"/>
    </source>
</evidence>
<dbReference type="EC" id="2.3.1.20" evidence="4"/>
<dbReference type="Pfam" id="PF03007">
    <property type="entry name" value="WS_DGAT_cat"/>
    <property type="match status" value="1"/>
</dbReference>
<keyword evidence="5" id="KW-0444">Lipid biosynthesis</keyword>
<keyword evidence="7" id="KW-0319">Glycerol metabolism</keyword>
<comment type="similarity">
    <text evidence="3">Belongs to the long-chain O-acyltransferase family.</text>
</comment>
<evidence type="ECO:0000256" key="4">
    <source>
        <dbReference type="ARBA" id="ARBA00013244"/>
    </source>
</evidence>
<dbReference type="UniPathway" id="UPA00282"/>
<accession>A0A7Y9E2G8</accession>
<keyword evidence="8" id="KW-0443">Lipid metabolism</keyword>
<dbReference type="InterPro" id="IPR009721">
    <property type="entry name" value="O-acyltransferase_WSD1_C"/>
</dbReference>
<evidence type="ECO:0000256" key="5">
    <source>
        <dbReference type="ARBA" id="ARBA00022516"/>
    </source>
</evidence>
<dbReference type="RefSeq" id="WP_179797061.1">
    <property type="nucleotide sequence ID" value="NZ_BAABHP010000002.1"/>
</dbReference>
<dbReference type="GO" id="GO:0004144">
    <property type="term" value="F:diacylglycerol O-acyltransferase activity"/>
    <property type="evidence" value="ECO:0007669"/>
    <property type="project" value="UniProtKB-EC"/>
</dbReference>
<evidence type="ECO:0000256" key="1">
    <source>
        <dbReference type="ARBA" id="ARBA00004771"/>
    </source>
</evidence>
<feature type="domain" description="O-acyltransferase WSD1 C-terminal" evidence="12">
    <location>
        <begin position="323"/>
        <end position="462"/>
    </location>
</feature>
<dbReference type="InterPro" id="IPR023213">
    <property type="entry name" value="CAT-like_dom_sf"/>
</dbReference>
<comment type="pathway">
    <text evidence="1">Glycerolipid metabolism; triacylglycerol biosynthesis.</text>
</comment>
<evidence type="ECO:0000259" key="12">
    <source>
        <dbReference type="Pfam" id="PF06974"/>
    </source>
</evidence>
<comment type="caution">
    <text evidence="13">The sequence shown here is derived from an EMBL/GenBank/DDBJ whole genome shotgun (WGS) entry which is preliminary data.</text>
</comment>
<dbReference type="GO" id="GO:0001666">
    <property type="term" value="P:response to hypoxia"/>
    <property type="evidence" value="ECO:0007669"/>
    <property type="project" value="TreeGrafter"/>
</dbReference>
<proteinExistence type="inferred from homology"/>
<dbReference type="SUPFAM" id="SSF52777">
    <property type="entry name" value="CoA-dependent acyltransferases"/>
    <property type="match status" value="1"/>
</dbReference>
<dbReference type="PANTHER" id="PTHR31650:SF1">
    <property type="entry name" value="WAX ESTER SYNTHASE_DIACYLGLYCEROL ACYLTRANSFERASE 4-RELATED"/>
    <property type="match status" value="1"/>
</dbReference>
<feature type="domain" description="O-acyltransferase WSD1-like N-terminal" evidence="11">
    <location>
        <begin position="13"/>
        <end position="283"/>
    </location>
</feature>
<dbReference type="InterPro" id="IPR045034">
    <property type="entry name" value="O-acyltransferase_WSD1-like"/>
</dbReference>
<dbReference type="GO" id="GO:0051701">
    <property type="term" value="P:biological process involved in interaction with host"/>
    <property type="evidence" value="ECO:0007669"/>
    <property type="project" value="TreeGrafter"/>
</dbReference>
<evidence type="ECO:0000256" key="10">
    <source>
        <dbReference type="ARBA" id="ARBA00048109"/>
    </source>
</evidence>
<evidence type="ECO:0000259" key="11">
    <source>
        <dbReference type="Pfam" id="PF03007"/>
    </source>
</evidence>
<gene>
    <name evidence="13" type="ORF">BJ983_005894</name>
</gene>
<dbReference type="Pfam" id="PF06974">
    <property type="entry name" value="WS_DGAT_C"/>
    <property type="match status" value="1"/>
</dbReference>
<evidence type="ECO:0000256" key="6">
    <source>
        <dbReference type="ARBA" id="ARBA00022679"/>
    </source>
</evidence>
<evidence type="ECO:0000256" key="8">
    <source>
        <dbReference type="ARBA" id="ARBA00023098"/>
    </source>
</evidence>
<evidence type="ECO:0000256" key="3">
    <source>
        <dbReference type="ARBA" id="ARBA00009587"/>
    </source>
</evidence>
<reference evidence="13 14" key="1">
    <citation type="submission" date="2020-07" db="EMBL/GenBank/DDBJ databases">
        <title>Sequencing the genomes of 1000 actinobacteria strains.</title>
        <authorList>
            <person name="Klenk H.-P."/>
        </authorList>
    </citation>
    <scope>NUCLEOTIDE SEQUENCE [LARGE SCALE GENOMIC DNA]</scope>
    <source>
        <strain evidence="13 14">DSM 45772</strain>
    </source>
</reference>
<dbReference type="GO" id="GO:0071731">
    <property type="term" value="P:response to nitric oxide"/>
    <property type="evidence" value="ECO:0007669"/>
    <property type="project" value="TreeGrafter"/>
</dbReference>
<evidence type="ECO:0000313" key="13">
    <source>
        <dbReference type="EMBL" id="NYD39792.1"/>
    </source>
</evidence>
<dbReference type="AlphaFoldDB" id="A0A7Y9E2G8"/>
<evidence type="ECO:0000256" key="7">
    <source>
        <dbReference type="ARBA" id="ARBA00022798"/>
    </source>
</evidence>
<dbReference type="GO" id="GO:0006071">
    <property type="term" value="P:glycerol metabolic process"/>
    <property type="evidence" value="ECO:0007669"/>
    <property type="project" value="UniProtKB-KW"/>
</dbReference>
<keyword evidence="6 13" id="KW-0808">Transferase</keyword>
<dbReference type="GO" id="GO:0005886">
    <property type="term" value="C:plasma membrane"/>
    <property type="evidence" value="ECO:0007669"/>
    <property type="project" value="TreeGrafter"/>
</dbReference>
<evidence type="ECO:0000256" key="2">
    <source>
        <dbReference type="ARBA" id="ARBA00005189"/>
    </source>
</evidence>
<dbReference type="EMBL" id="JACCBN010000001">
    <property type="protein sequence ID" value="NYD39792.1"/>
    <property type="molecule type" value="Genomic_DNA"/>
</dbReference>
<dbReference type="GO" id="GO:0019432">
    <property type="term" value="P:triglyceride biosynthetic process"/>
    <property type="evidence" value="ECO:0007669"/>
    <property type="project" value="UniProtKB-UniPathway"/>
</dbReference>